<sequence>MSRLIYWGHKLCCNANFVTSFVRGFNYVSLDILGGWRICFYVVDDYLDDITIEPIDFDSKYSTVIVKRVNLIEKSLKSYLGDISTPFIRMLPDNTLLMPR</sequence>
<proteinExistence type="predicted"/>
<accession>A0A8H9K5J0</accession>
<comment type="caution">
    <text evidence="1">The sequence shown here is derived from an EMBL/GenBank/DDBJ whole genome shotgun (WGS) entry which is preliminary data.</text>
</comment>
<gene>
    <name evidence="1" type="ORF">I7730_00515</name>
</gene>
<dbReference type="EMBL" id="DACRBY010000001">
    <property type="protein sequence ID" value="HAS8538281.1"/>
    <property type="molecule type" value="Genomic_DNA"/>
</dbReference>
<reference evidence="1" key="2">
    <citation type="submission" date="2019-01" db="EMBL/GenBank/DDBJ databases">
        <authorList>
            <consortium name="NCBI Pathogen Detection Project"/>
        </authorList>
    </citation>
    <scope>NUCLEOTIDE SEQUENCE</scope>
    <source>
        <strain evidence="1">BCW_3452</strain>
    </source>
</reference>
<dbReference type="AlphaFoldDB" id="A0A8H9K5J0"/>
<evidence type="ECO:0000313" key="1">
    <source>
        <dbReference type="EMBL" id="HAS8538281.1"/>
    </source>
</evidence>
<name>A0A8H9K5J0_VIBVL</name>
<organism evidence="1">
    <name type="scientific">Vibrio vulnificus</name>
    <dbReference type="NCBI Taxonomy" id="672"/>
    <lineage>
        <taxon>Bacteria</taxon>
        <taxon>Pseudomonadati</taxon>
        <taxon>Pseudomonadota</taxon>
        <taxon>Gammaproteobacteria</taxon>
        <taxon>Vibrionales</taxon>
        <taxon>Vibrionaceae</taxon>
        <taxon>Vibrio</taxon>
    </lineage>
</organism>
<dbReference type="Proteomes" id="UP000863257">
    <property type="component" value="Unassembled WGS sequence"/>
</dbReference>
<protein>
    <submittedName>
        <fullName evidence="1">Uncharacterized protein</fullName>
    </submittedName>
</protein>
<reference evidence="1" key="1">
    <citation type="journal article" date="2018" name="Genome Biol.">
        <title>SKESA: strategic k-mer extension for scrupulous assemblies.</title>
        <authorList>
            <person name="Souvorov A."/>
            <person name="Agarwala R."/>
            <person name="Lipman D.J."/>
        </authorList>
    </citation>
    <scope>NUCLEOTIDE SEQUENCE</scope>
    <source>
        <strain evidence="1">BCW_3452</strain>
    </source>
</reference>